<sequence>MTTANTNTGNLNPLFHPAAHYASPGDVLNDNELSVPEKRIILSSWASDLYAVESCPALREIPGMGRAIRLADILAALRRLDGDDDDPPRPGGLAMRQRRPLGRRTAEGRSARCLTTRLRREGRTSRCQFMRILSAAT</sequence>
<evidence type="ECO:0000313" key="2">
    <source>
        <dbReference type="EMBL" id="TWI61337.1"/>
    </source>
</evidence>
<evidence type="ECO:0000256" key="1">
    <source>
        <dbReference type="SAM" id="MobiDB-lite"/>
    </source>
</evidence>
<feature type="region of interest" description="Disordered" evidence="1">
    <location>
        <begin position="80"/>
        <end position="110"/>
    </location>
</feature>
<protein>
    <submittedName>
        <fullName evidence="2">Uncharacterized protein</fullName>
    </submittedName>
</protein>
<dbReference type="RefSeq" id="WP_244636002.1">
    <property type="nucleotide sequence ID" value="NZ_VLLA01000026.1"/>
</dbReference>
<organism evidence="2 3">
    <name type="scientific">Bradyrhizobium huanghuaihaiense</name>
    <dbReference type="NCBI Taxonomy" id="990078"/>
    <lineage>
        <taxon>Bacteria</taxon>
        <taxon>Pseudomonadati</taxon>
        <taxon>Pseudomonadota</taxon>
        <taxon>Alphaproteobacteria</taxon>
        <taxon>Hyphomicrobiales</taxon>
        <taxon>Nitrobacteraceae</taxon>
        <taxon>Bradyrhizobium</taxon>
    </lineage>
</organism>
<dbReference type="Proteomes" id="UP000316291">
    <property type="component" value="Unassembled WGS sequence"/>
</dbReference>
<dbReference type="AlphaFoldDB" id="A0A562QX35"/>
<comment type="caution">
    <text evidence="2">The sequence shown here is derived from an EMBL/GenBank/DDBJ whole genome shotgun (WGS) entry which is preliminary data.</text>
</comment>
<proteinExistence type="predicted"/>
<keyword evidence="3" id="KW-1185">Reference proteome</keyword>
<reference evidence="2 3" key="1">
    <citation type="journal article" date="2015" name="Stand. Genomic Sci.">
        <title>Genomic Encyclopedia of Bacterial and Archaeal Type Strains, Phase III: the genomes of soil and plant-associated and newly described type strains.</title>
        <authorList>
            <person name="Whitman W.B."/>
            <person name="Woyke T."/>
            <person name="Klenk H.P."/>
            <person name="Zhou Y."/>
            <person name="Lilburn T.G."/>
            <person name="Beck B.J."/>
            <person name="De Vos P."/>
            <person name="Vandamme P."/>
            <person name="Eisen J.A."/>
            <person name="Garrity G."/>
            <person name="Hugenholtz P."/>
            <person name="Kyrpides N.C."/>
        </authorList>
    </citation>
    <scope>NUCLEOTIDE SEQUENCE [LARGE SCALE GENOMIC DNA]</scope>
    <source>
        <strain evidence="2 3">CGMCC 1.10948</strain>
    </source>
</reference>
<dbReference type="EMBL" id="VLLA01000026">
    <property type="protein sequence ID" value="TWI61337.1"/>
    <property type="molecule type" value="Genomic_DNA"/>
</dbReference>
<name>A0A562QX35_9BRAD</name>
<gene>
    <name evidence="2" type="ORF">IQ16_07215</name>
</gene>
<evidence type="ECO:0000313" key="3">
    <source>
        <dbReference type="Proteomes" id="UP000316291"/>
    </source>
</evidence>
<accession>A0A562QX35</accession>